<dbReference type="Proteomes" id="UP000192713">
    <property type="component" value="Unassembled WGS sequence"/>
</dbReference>
<reference evidence="2 3" key="1">
    <citation type="submission" date="2017-02" db="EMBL/GenBank/DDBJ databases">
        <title>The new phylogeny of genus Mycobacterium.</title>
        <authorList>
            <person name="Tortoli E."/>
            <person name="Trovato A."/>
            <person name="Cirillo D.M."/>
        </authorList>
    </citation>
    <scope>NUCLEOTIDE SEQUENCE [LARGE SCALE GENOMIC DNA]</scope>
    <source>
        <strain evidence="2 3">DSM 45093</strain>
    </source>
</reference>
<evidence type="ECO:0000256" key="1">
    <source>
        <dbReference type="SAM" id="MobiDB-lite"/>
    </source>
</evidence>
<comment type="caution">
    <text evidence="2">The sequence shown here is derived from an EMBL/GenBank/DDBJ whole genome shotgun (WGS) entry which is preliminary data.</text>
</comment>
<evidence type="ECO:0000313" key="2">
    <source>
        <dbReference type="EMBL" id="ORA81833.1"/>
    </source>
</evidence>
<sequence>MMGTFRKLGEHKRVVAGTLAATGIAVATFFGGAWAGSSGAVTLGVTPASHATHMPGDAEESGGHSCCPMHSGEKGAGMGKHGDMHSGEMRPGMGKHGEK</sequence>
<organism evidence="2 3">
    <name type="scientific">Mycolicibacter kumamotonensis</name>
    <dbReference type="NCBI Taxonomy" id="354243"/>
    <lineage>
        <taxon>Bacteria</taxon>
        <taxon>Bacillati</taxon>
        <taxon>Actinomycetota</taxon>
        <taxon>Actinomycetes</taxon>
        <taxon>Mycobacteriales</taxon>
        <taxon>Mycobacteriaceae</taxon>
        <taxon>Mycolicibacter</taxon>
    </lineage>
</organism>
<gene>
    <name evidence="2" type="ORF">BST28_04950</name>
</gene>
<proteinExistence type="predicted"/>
<accession>A0A1X0EAX9</accession>
<dbReference type="RefSeq" id="WP_083080203.1">
    <property type="nucleotide sequence ID" value="NZ_MVHU01000005.1"/>
</dbReference>
<protein>
    <submittedName>
        <fullName evidence="2">Uncharacterized protein</fullName>
    </submittedName>
</protein>
<evidence type="ECO:0000313" key="3">
    <source>
        <dbReference type="Proteomes" id="UP000192713"/>
    </source>
</evidence>
<feature type="region of interest" description="Disordered" evidence="1">
    <location>
        <begin position="52"/>
        <end position="99"/>
    </location>
</feature>
<dbReference type="EMBL" id="MVHU01000005">
    <property type="protein sequence ID" value="ORA81833.1"/>
    <property type="molecule type" value="Genomic_DNA"/>
</dbReference>
<dbReference type="AlphaFoldDB" id="A0A1X0EAX9"/>
<name>A0A1X0EAX9_9MYCO</name>